<feature type="non-terminal residue" evidence="2">
    <location>
        <position position="271"/>
    </location>
</feature>
<dbReference type="InterPro" id="IPR046537">
    <property type="entry name" value="DUF6602"/>
</dbReference>
<sequence length="271" mass="31034">MSKEPHELFKFMKAMSVDMAMEYDRIRQRAAEDPGTAGDEGEESWAELLRNWLPSTYHVVTKGRILFEDNTASPQVDILVLTPNYPLHLQNKKMYFAGGVVAAFECKLTLKKKHFTELFETSQSIKSKFESEGGNPYEDFNAPIIYGLLAQSHSWSKKKPVADQVFSIFEKFHDPKKGLKINDARYYPDIICVSDTVTYCFTKRFTIREDLDEGDEELLDDVGSDHVLSLSYDAFWSDSEDSWLDGTVHGTLLSFLLKKIAYHDESVRNIS</sequence>
<accession>A0A0F9APD4</accession>
<name>A0A0F9APD4_9ZZZZ</name>
<evidence type="ECO:0000259" key="1">
    <source>
        <dbReference type="Pfam" id="PF20247"/>
    </source>
</evidence>
<gene>
    <name evidence="2" type="ORF">LCGC14_2887460</name>
</gene>
<organism evidence="2">
    <name type="scientific">marine sediment metagenome</name>
    <dbReference type="NCBI Taxonomy" id="412755"/>
    <lineage>
        <taxon>unclassified sequences</taxon>
        <taxon>metagenomes</taxon>
        <taxon>ecological metagenomes</taxon>
    </lineage>
</organism>
<dbReference type="AlphaFoldDB" id="A0A0F9APD4"/>
<dbReference type="Pfam" id="PF20247">
    <property type="entry name" value="DUF6602"/>
    <property type="match status" value="1"/>
</dbReference>
<dbReference type="CDD" id="cd21173">
    <property type="entry name" value="NucC-like"/>
    <property type="match status" value="1"/>
</dbReference>
<dbReference type="EMBL" id="LAZR01056492">
    <property type="protein sequence ID" value="KKK74071.1"/>
    <property type="molecule type" value="Genomic_DNA"/>
</dbReference>
<proteinExistence type="predicted"/>
<comment type="caution">
    <text evidence="2">The sequence shown here is derived from an EMBL/GenBank/DDBJ whole genome shotgun (WGS) entry which is preliminary data.</text>
</comment>
<protein>
    <recommendedName>
        <fullName evidence="1">DUF6602 domain-containing protein</fullName>
    </recommendedName>
</protein>
<feature type="domain" description="DUF6602" evidence="1">
    <location>
        <begin position="29"/>
        <end position="127"/>
    </location>
</feature>
<reference evidence="2" key="1">
    <citation type="journal article" date="2015" name="Nature">
        <title>Complex archaea that bridge the gap between prokaryotes and eukaryotes.</title>
        <authorList>
            <person name="Spang A."/>
            <person name="Saw J.H."/>
            <person name="Jorgensen S.L."/>
            <person name="Zaremba-Niedzwiedzka K."/>
            <person name="Martijn J."/>
            <person name="Lind A.E."/>
            <person name="van Eijk R."/>
            <person name="Schleper C."/>
            <person name="Guy L."/>
            <person name="Ettema T.J."/>
        </authorList>
    </citation>
    <scope>NUCLEOTIDE SEQUENCE</scope>
</reference>
<evidence type="ECO:0000313" key="2">
    <source>
        <dbReference type="EMBL" id="KKK74071.1"/>
    </source>
</evidence>